<dbReference type="PANTHER" id="PTHR10173:SF59">
    <property type="entry name" value="PEPTIDE METHIONINE SULFOXIDE REDUCTASE MSRA_MSRB"/>
    <property type="match status" value="1"/>
</dbReference>
<dbReference type="NCBIfam" id="TIGR00357">
    <property type="entry name" value="peptide-methionine (R)-S-oxide reductase MsrB"/>
    <property type="match status" value="1"/>
</dbReference>
<organism evidence="5 6">
    <name type="scientific">Microcella humidisoli</name>
    <dbReference type="NCBI Taxonomy" id="2963406"/>
    <lineage>
        <taxon>Bacteria</taxon>
        <taxon>Bacillati</taxon>
        <taxon>Actinomycetota</taxon>
        <taxon>Actinomycetes</taxon>
        <taxon>Micrococcales</taxon>
        <taxon>Microbacteriaceae</taxon>
        <taxon>Microcella</taxon>
    </lineage>
</organism>
<comment type="catalytic activity">
    <reaction evidence="3">
        <text>L-methionyl-[protein] + [thioredoxin]-disulfide + H2O = L-methionyl-(R)-S-oxide-[protein] + [thioredoxin]-dithiol</text>
        <dbReference type="Rhea" id="RHEA:24164"/>
        <dbReference type="Rhea" id="RHEA-COMP:10698"/>
        <dbReference type="Rhea" id="RHEA-COMP:10700"/>
        <dbReference type="Rhea" id="RHEA-COMP:12313"/>
        <dbReference type="Rhea" id="RHEA-COMP:12314"/>
        <dbReference type="ChEBI" id="CHEBI:15377"/>
        <dbReference type="ChEBI" id="CHEBI:16044"/>
        <dbReference type="ChEBI" id="CHEBI:29950"/>
        <dbReference type="ChEBI" id="CHEBI:45764"/>
        <dbReference type="ChEBI" id="CHEBI:50058"/>
        <dbReference type="EC" id="1.8.4.12"/>
    </reaction>
</comment>
<proteinExistence type="predicted"/>
<dbReference type="GO" id="GO:0033743">
    <property type="term" value="F:peptide-methionine (R)-S-oxide reductase activity"/>
    <property type="evidence" value="ECO:0007669"/>
    <property type="project" value="UniProtKB-EC"/>
</dbReference>
<dbReference type="SUPFAM" id="SSF51316">
    <property type="entry name" value="Mss4-like"/>
    <property type="match status" value="1"/>
</dbReference>
<dbReference type="RefSeq" id="WP_255159285.1">
    <property type="nucleotide sequence ID" value="NZ_CP101497.1"/>
</dbReference>
<dbReference type="Pfam" id="PF01641">
    <property type="entry name" value="SelR"/>
    <property type="match status" value="1"/>
</dbReference>
<evidence type="ECO:0000313" key="5">
    <source>
        <dbReference type="EMBL" id="UTT62143.1"/>
    </source>
</evidence>
<dbReference type="InterPro" id="IPR002579">
    <property type="entry name" value="Met_Sox_Rdtase_MsrB_dom"/>
</dbReference>
<gene>
    <name evidence="5" type="primary">msrB</name>
    <name evidence="5" type="ORF">NNL39_10815</name>
</gene>
<keyword evidence="2 5" id="KW-0560">Oxidoreductase</keyword>
<name>A0ABY5FV71_9MICO</name>
<dbReference type="PANTHER" id="PTHR10173">
    <property type="entry name" value="METHIONINE SULFOXIDE REDUCTASE"/>
    <property type="match status" value="1"/>
</dbReference>
<dbReference type="InterPro" id="IPR028427">
    <property type="entry name" value="Met_Sox_Rdtase_MsrB"/>
</dbReference>
<evidence type="ECO:0000256" key="2">
    <source>
        <dbReference type="ARBA" id="ARBA00023002"/>
    </source>
</evidence>
<feature type="domain" description="MsrB" evidence="4">
    <location>
        <begin position="8"/>
        <end position="131"/>
    </location>
</feature>
<sequence length="151" mass="16631">MTTEYRATPEALARLTPMQRKVTQNDGTEPAFRNEYHDNKAAGIYVDIVSGQPLFSSLDKYDSGTGWPSFTKPIEASAVTTKTDRGFFMTRTEVRSSGADSHLGHVFDDGPRDAGGLRYCMNSAAMRFIPVDQLEAEGYGQFTALFTKDAS</sequence>
<dbReference type="InterPro" id="IPR011057">
    <property type="entry name" value="Mss4-like_sf"/>
</dbReference>
<reference evidence="5" key="1">
    <citation type="submission" date="2022-07" db="EMBL/GenBank/DDBJ databases">
        <title>Taxonomic analysis of Microcella humidisoli nov. sp., isolated from riverside soil.</title>
        <authorList>
            <person name="Molina K.M."/>
            <person name="Kim S.B."/>
        </authorList>
    </citation>
    <scope>NUCLEOTIDE SEQUENCE</scope>
    <source>
        <strain evidence="5">MMS21-STM10</strain>
    </source>
</reference>
<protein>
    <recommendedName>
        <fullName evidence="1">peptide-methionine (R)-S-oxide reductase</fullName>
        <ecNumber evidence="1">1.8.4.12</ecNumber>
    </recommendedName>
</protein>
<dbReference type="PROSITE" id="PS51790">
    <property type="entry name" value="MSRB"/>
    <property type="match status" value="1"/>
</dbReference>
<evidence type="ECO:0000313" key="6">
    <source>
        <dbReference type="Proteomes" id="UP001060039"/>
    </source>
</evidence>
<dbReference type="EMBL" id="CP101497">
    <property type="protein sequence ID" value="UTT62143.1"/>
    <property type="molecule type" value="Genomic_DNA"/>
</dbReference>
<accession>A0ABY5FV71</accession>
<evidence type="ECO:0000259" key="4">
    <source>
        <dbReference type="PROSITE" id="PS51790"/>
    </source>
</evidence>
<dbReference type="Proteomes" id="UP001060039">
    <property type="component" value="Chromosome"/>
</dbReference>
<dbReference type="Gene3D" id="2.170.150.20">
    <property type="entry name" value="Peptide methionine sulfoxide reductase"/>
    <property type="match status" value="1"/>
</dbReference>
<evidence type="ECO:0000256" key="3">
    <source>
        <dbReference type="ARBA" id="ARBA00048488"/>
    </source>
</evidence>
<dbReference type="EC" id="1.8.4.12" evidence="1"/>
<evidence type="ECO:0000256" key="1">
    <source>
        <dbReference type="ARBA" id="ARBA00012499"/>
    </source>
</evidence>
<keyword evidence="6" id="KW-1185">Reference proteome</keyword>